<sequence>MPVLDAAFVLQATGAQARGQCPAAPFTGVSTDTRTIVEGQLFVALSGPNFDGNDFVAQAFAAGAAAALCRPGAPLPQGEAGCLLEVDDTLKALGDLAGAWRREHSALVAAITGSNGKTTTKEMLAAILSRRHRVLATKGNFNNLIGLPLTLLGLRDTHSACVAEMGMNAPGEIARLTEIAAPEAGVITNVGPAHIGRLGSLEAIAAAKAELFMGLSPAATAVVNLDDPLLAPFAASLPCRVVSFGIQSAAEVRAQDMAPQGTHQSFVLNLAGETAPVRLAAPGEHNVMNALAAAATAHALGQGIDAVAAGLEAFAPVPGRLALTGAPGGPALLDDTYNANPLSVAAGLGAAREMAQGRPMVLVLGDMKELGEFAARMHRDMGRLAAQAGCRLVAALGEQAEQVALGAREAGLSPAQTMSFATMDELLQEIEQLVNERDLVLIKGSRSMGMERVVARLGGETGGGH</sequence>
<dbReference type="SUPFAM" id="SSF63418">
    <property type="entry name" value="MurE/MurF N-terminal domain"/>
    <property type="match status" value="1"/>
</dbReference>
<dbReference type="InterPro" id="IPR013221">
    <property type="entry name" value="Mur_ligase_cen"/>
</dbReference>
<feature type="binding site" evidence="10">
    <location>
        <begin position="113"/>
        <end position="119"/>
    </location>
    <ligand>
        <name>ATP</name>
        <dbReference type="ChEBI" id="CHEBI:30616"/>
    </ligand>
</feature>
<evidence type="ECO:0000256" key="4">
    <source>
        <dbReference type="ARBA" id="ARBA00022741"/>
    </source>
</evidence>
<dbReference type="GO" id="GO:0047480">
    <property type="term" value="F:UDP-N-acetylmuramoyl-tripeptide-D-alanyl-D-alanine ligase activity"/>
    <property type="evidence" value="ECO:0007669"/>
    <property type="project" value="UniProtKB-UniRule"/>
</dbReference>
<proteinExistence type="inferred from homology"/>
<keyword evidence="9 10" id="KW-0961">Cell wall biogenesis/degradation</keyword>
<comment type="pathway">
    <text evidence="10 11">Cell wall biogenesis; peptidoglycan biosynthesis.</text>
</comment>
<evidence type="ECO:0000256" key="1">
    <source>
        <dbReference type="ARBA" id="ARBA00022490"/>
    </source>
</evidence>
<dbReference type="InterPro" id="IPR004101">
    <property type="entry name" value="Mur_ligase_C"/>
</dbReference>
<keyword evidence="7 10" id="KW-0573">Peptidoglycan synthesis</keyword>
<evidence type="ECO:0000256" key="6">
    <source>
        <dbReference type="ARBA" id="ARBA00022960"/>
    </source>
</evidence>
<keyword evidence="1 10" id="KW-0963">Cytoplasm</keyword>
<dbReference type="Proteomes" id="UP001366166">
    <property type="component" value="Chromosome"/>
</dbReference>
<evidence type="ECO:0000259" key="12">
    <source>
        <dbReference type="Pfam" id="PF01225"/>
    </source>
</evidence>
<evidence type="ECO:0000256" key="8">
    <source>
        <dbReference type="ARBA" id="ARBA00023306"/>
    </source>
</evidence>
<dbReference type="GO" id="GO:0009252">
    <property type="term" value="P:peptidoglycan biosynthetic process"/>
    <property type="evidence" value="ECO:0007669"/>
    <property type="project" value="UniProtKB-UniRule"/>
</dbReference>
<dbReference type="AlphaFoldDB" id="A0AAU9ER86"/>
<comment type="similarity">
    <text evidence="10">Belongs to the MurCDEF family. MurF subfamily.</text>
</comment>
<evidence type="ECO:0000313" key="15">
    <source>
        <dbReference type="EMBL" id="BEQ16361.1"/>
    </source>
</evidence>
<dbReference type="RefSeq" id="WP_338602078.1">
    <property type="nucleotide sequence ID" value="NZ_AP028679.1"/>
</dbReference>
<keyword evidence="6 10" id="KW-0133">Cell shape</keyword>
<evidence type="ECO:0000259" key="13">
    <source>
        <dbReference type="Pfam" id="PF02875"/>
    </source>
</evidence>
<accession>A0AAU9ER86</accession>
<evidence type="ECO:0000259" key="14">
    <source>
        <dbReference type="Pfam" id="PF08245"/>
    </source>
</evidence>
<keyword evidence="3 10" id="KW-0132">Cell division</keyword>
<feature type="domain" description="Mur ligase central" evidence="14">
    <location>
        <begin position="111"/>
        <end position="297"/>
    </location>
</feature>
<dbReference type="Gene3D" id="3.40.1390.10">
    <property type="entry name" value="MurE/MurF, N-terminal domain"/>
    <property type="match status" value="1"/>
</dbReference>
<comment type="function">
    <text evidence="10 11">Involved in cell wall formation. Catalyzes the final step in the synthesis of UDP-N-acetylmuramoyl-pentapeptide, the precursor of murein.</text>
</comment>
<keyword evidence="4 10" id="KW-0547">Nucleotide-binding</keyword>
<evidence type="ECO:0000256" key="11">
    <source>
        <dbReference type="RuleBase" id="RU004136"/>
    </source>
</evidence>
<dbReference type="SUPFAM" id="SSF53244">
    <property type="entry name" value="MurD-like peptide ligases, peptide-binding domain"/>
    <property type="match status" value="1"/>
</dbReference>
<dbReference type="EMBL" id="AP028679">
    <property type="protein sequence ID" value="BEQ16361.1"/>
    <property type="molecule type" value="Genomic_DNA"/>
</dbReference>
<dbReference type="InterPro" id="IPR051046">
    <property type="entry name" value="MurCDEF_CellWall_CoF430Synth"/>
</dbReference>
<dbReference type="GO" id="GO:0051301">
    <property type="term" value="P:cell division"/>
    <property type="evidence" value="ECO:0007669"/>
    <property type="project" value="UniProtKB-KW"/>
</dbReference>
<dbReference type="Pfam" id="PF02875">
    <property type="entry name" value="Mur_ligase_C"/>
    <property type="match status" value="1"/>
</dbReference>
<dbReference type="GO" id="GO:0005737">
    <property type="term" value="C:cytoplasm"/>
    <property type="evidence" value="ECO:0007669"/>
    <property type="project" value="UniProtKB-SubCell"/>
</dbReference>
<reference evidence="16" key="1">
    <citation type="journal article" date="2023" name="Arch. Microbiol.">
        <title>Desulfoferula mesophilus gen. nov. sp. nov., a mesophilic sulfate-reducing bacterium isolated from a brackish lake sediment.</title>
        <authorList>
            <person name="Watanabe T."/>
            <person name="Yabe T."/>
            <person name="Tsuji J.M."/>
            <person name="Fukui M."/>
        </authorList>
    </citation>
    <scope>NUCLEOTIDE SEQUENCE [LARGE SCALE GENOMIC DNA]</scope>
    <source>
        <strain evidence="16">12FAK</strain>
    </source>
</reference>
<evidence type="ECO:0000256" key="9">
    <source>
        <dbReference type="ARBA" id="ARBA00023316"/>
    </source>
</evidence>
<dbReference type="InterPro" id="IPR005863">
    <property type="entry name" value="UDP-N-AcMur_synth"/>
</dbReference>
<protein>
    <recommendedName>
        <fullName evidence="10 11">UDP-N-acetylmuramoyl-tripeptide--D-alanyl-D-alanine ligase</fullName>
        <ecNumber evidence="10 11">6.3.2.10</ecNumber>
    </recommendedName>
    <alternativeName>
        <fullName evidence="10">D-alanyl-D-alanine-adding enzyme</fullName>
    </alternativeName>
</protein>
<evidence type="ECO:0000256" key="10">
    <source>
        <dbReference type="HAMAP-Rule" id="MF_02019"/>
    </source>
</evidence>
<evidence type="ECO:0000313" key="16">
    <source>
        <dbReference type="Proteomes" id="UP001366166"/>
    </source>
</evidence>
<evidence type="ECO:0000256" key="5">
    <source>
        <dbReference type="ARBA" id="ARBA00022840"/>
    </source>
</evidence>
<feature type="domain" description="Mur ligase N-terminal catalytic" evidence="12">
    <location>
        <begin position="26"/>
        <end position="99"/>
    </location>
</feature>
<dbReference type="SUPFAM" id="SSF53623">
    <property type="entry name" value="MurD-like peptide ligases, catalytic domain"/>
    <property type="match status" value="1"/>
</dbReference>
<dbReference type="InterPro" id="IPR035911">
    <property type="entry name" value="MurE/MurF_N"/>
</dbReference>
<dbReference type="Gene3D" id="3.40.1190.10">
    <property type="entry name" value="Mur-like, catalytic domain"/>
    <property type="match status" value="1"/>
</dbReference>
<feature type="domain" description="Mur ligase C-terminal" evidence="13">
    <location>
        <begin position="319"/>
        <end position="446"/>
    </location>
</feature>
<dbReference type="Pfam" id="PF01225">
    <property type="entry name" value="Mur_ligase"/>
    <property type="match status" value="1"/>
</dbReference>
<keyword evidence="5 10" id="KW-0067">ATP-binding</keyword>
<dbReference type="GO" id="GO:0005524">
    <property type="term" value="F:ATP binding"/>
    <property type="evidence" value="ECO:0007669"/>
    <property type="project" value="UniProtKB-UniRule"/>
</dbReference>
<comment type="subcellular location">
    <subcellularLocation>
        <location evidence="10 11">Cytoplasm</location>
    </subcellularLocation>
</comment>
<keyword evidence="8 10" id="KW-0131">Cell cycle</keyword>
<dbReference type="EC" id="6.3.2.10" evidence="10 11"/>
<dbReference type="Gene3D" id="3.90.190.20">
    <property type="entry name" value="Mur ligase, C-terminal domain"/>
    <property type="match status" value="1"/>
</dbReference>
<dbReference type="PANTHER" id="PTHR43024">
    <property type="entry name" value="UDP-N-ACETYLMURAMOYL-TRIPEPTIDE--D-ALANYL-D-ALANINE LIGASE"/>
    <property type="match status" value="1"/>
</dbReference>
<dbReference type="Pfam" id="PF08245">
    <property type="entry name" value="Mur_ligase_M"/>
    <property type="match status" value="1"/>
</dbReference>
<dbReference type="InterPro" id="IPR036565">
    <property type="entry name" value="Mur-like_cat_sf"/>
</dbReference>
<dbReference type="NCBIfam" id="TIGR01143">
    <property type="entry name" value="murF"/>
    <property type="match status" value="1"/>
</dbReference>
<evidence type="ECO:0000256" key="3">
    <source>
        <dbReference type="ARBA" id="ARBA00022618"/>
    </source>
</evidence>
<gene>
    <name evidence="10 15" type="primary">murF</name>
    <name evidence="15" type="ORF">FAK_34270</name>
</gene>
<dbReference type="PANTHER" id="PTHR43024:SF1">
    <property type="entry name" value="UDP-N-ACETYLMURAMOYL-TRIPEPTIDE--D-ALANYL-D-ALANINE LIGASE"/>
    <property type="match status" value="1"/>
</dbReference>
<evidence type="ECO:0000256" key="7">
    <source>
        <dbReference type="ARBA" id="ARBA00022984"/>
    </source>
</evidence>
<dbReference type="InterPro" id="IPR000713">
    <property type="entry name" value="Mur_ligase_N"/>
</dbReference>
<dbReference type="InterPro" id="IPR036615">
    <property type="entry name" value="Mur_ligase_C_dom_sf"/>
</dbReference>
<organism evidence="15 16">
    <name type="scientific">Desulfoferula mesophila</name>
    <dbReference type="NCBI Taxonomy" id="3058419"/>
    <lineage>
        <taxon>Bacteria</taxon>
        <taxon>Pseudomonadati</taxon>
        <taxon>Thermodesulfobacteriota</taxon>
        <taxon>Desulfarculia</taxon>
        <taxon>Desulfarculales</taxon>
        <taxon>Desulfarculaceae</taxon>
        <taxon>Desulfoferula</taxon>
    </lineage>
</organism>
<keyword evidence="16" id="KW-1185">Reference proteome</keyword>
<evidence type="ECO:0000256" key="2">
    <source>
        <dbReference type="ARBA" id="ARBA00022598"/>
    </source>
</evidence>
<dbReference type="GO" id="GO:0008360">
    <property type="term" value="P:regulation of cell shape"/>
    <property type="evidence" value="ECO:0007669"/>
    <property type="project" value="UniProtKB-KW"/>
</dbReference>
<dbReference type="KEGG" id="dmp:FAK_34270"/>
<dbReference type="GO" id="GO:0071555">
    <property type="term" value="P:cell wall organization"/>
    <property type="evidence" value="ECO:0007669"/>
    <property type="project" value="UniProtKB-KW"/>
</dbReference>
<comment type="catalytic activity">
    <reaction evidence="10 11">
        <text>D-alanyl-D-alanine + UDP-N-acetyl-alpha-D-muramoyl-L-alanyl-gamma-D-glutamyl-meso-2,6-diaminopimelate + ATP = UDP-N-acetyl-alpha-D-muramoyl-L-alanyl-gamma-D-glutamyl-meso-2,6-diaminopimeloyl-D-alanyl-D-alanine + ADP + phosphate + H(+)</text>
        <dbReference type="Rhea" id="RHEA:28374"/>
        <dbReference type="ChEBI" id="CHEBI:15378"/>
        <dbReference type="ChEBI" id="CHEBI:30616"/>
        <dbReference type="ChEBI" id="CHEBI:43474"/>
        <dbReference type="ChEBI" id="CHEBI:57822"/>
        <dbReference type="ChEBI" id="CHEBI:61386"/>
        <dbReference type="ChEBI" id="CHEBI:83905"/>
        <dbReference type="ChEBI" id="CHEBI:456216"/>
        <dbReference type="EC" id="6.3.2.10"/>
    </reaction>
</comment>
<dbReference type="HAMAP" id="MF_02019">
    <property type="entry name" value="MurF"/>
    <property type="match status" value="1"/>
</dbReference>
<keyword evidence="2 10" id="KW-0436">Ligase</keyword>
<name>A0AAU9ER86_9BACT</name>